<dbReference type="Proteomes" id="UP000598146">
    <property type="component" value="Unassembled WGS sequence"/>
</dbReference>
<organism evidence="1 2">
    <name type="scientific">Actinoplanes aureus</name>
    <dbReference type="NCBI Taxonomy" id="2792083"/>
    <lineage>
        <taxon>Bacteria</taxon>
        <taxon>Bacillati</taxon>
        <taxon>Actinomycetota</taxon>
        <taxon>Actinomycetes</taxon>
        <taxon>Micromonosporales</taxon>
        <taxon>Micromonosporaceae</taxon>
        <taxon>Actinoplanes</taxon>
    </lineage>
</organism>
<proteinExistence type="predicted"/>
<dbReference type="AlphaFoldDB" id="A0A931CMP3"/>
<gene>
    <name evidence="1" type="ORF">I4J89_47845</name>
</gene>
<evidence type="ECO:0000313" key="2">
    <source>
        <dbReference type="Proteomes" id="UP000598146"/>
    </source>
</evidence>
<accession>A0A931CMP3</accession>
<sequence length="305" mass="32994">MFNLAALLASDVGMHDLARQWCHRLARVALAQRHAGHHALEPVVNLARLLIRAGDGPGAWTMLENLFQAVSRRSDITIDGIGIPTAELTQTVEAHRELREWLWKVLLGTGSHALASAGRWDEARNRLSQHRAIGANMLDGRQIAVISHALAGRHAQADQLLRSTLPGEQWENAVTGCLTLLCTPGHRVDTSLLTHSIHPEPGLAVFWTRLGLSLIDALGTGQPDTLAVATGLLRLASTDGYAARDVLAHPVCRASAIEAQILHLQHLVDACGLDRGYLSASELTQVNNLLGRVELVISRPATQLV</sequence>
<evidence type="ECO:0000313" key="1">
    <source>
        <dbReference type="EMBL" id="MBG0569148.1"/>
    </source>
</evidence>
<protein>
    <submittedName>
        <fullName evidence="1">Uncharacterized protein</fullName>
    </submittedName>
</protein>
<keyword evidence="2" id="KW-1185">Reference proteome</keyword>
<dbReference type="EMBL" id="JADQTO010000055">
    <property type="protein sequence ID" value="MBG0569148.1"/>
    <property type="molecule type" value="Genomic_DNA"/>
</dbReference>
<name>A0A931CMP3_9ACTN</name>
<comment type="caution">
    <text evidence="1">The sequence shown here is derived from an EMBL/GenBank/DDBJ whole genome shotgun (WGS) entry which is preliminary data.</text>
</comment>
<reference evidence="1" key="1">
    <citation type="submission" date="2020-11" db="EMBL/GenBank/DDBJ databases">
        <title>Isolation and identification of active actinomycetes.</title>
        <authorList>
            <person name="Sun X."/>
        </authorList>
    </citation>
    <scope>NUCLEOTIDE SEQUENCE</scope>
    <source>
        <strain evidence="1">NEAU-A11</strain>
    </source>
</reference>
<dbReference type="RefSeq" id="WP_196420893.1">
    <property type="nucleotide sequence ID" value="NZ_JADQTO010000055.1"/>
</dbReference>